<feature type="signal peptide" evidence="1">
    <location>
        <begin position="1"/>
        <end position="23"/>
    </location>
</feature>
<dbReference type="RefSeq" id="WP_130606940.1">
    <property type="nucleotide sequence ID" value="NZ_AP019368.1"/>
</dbReference>
<evidence type="ECO:0000256" key="1">
    <source>
        <dbReference type="SAM" id="SignalP"/>
    </source>
</evidence>
<accession>A0A4V0P294</accession>
<organism evidence="2 3">
    <name type="scientific">Fluviispira sanaruensis</name>
    <dbReference type="NCBI Taxonomy" id="2493639"/>
    <lineage>
        <taxon>Bacteria</taxon>
        <taxon>Pseudomonadati</taxon>
        <taxon>Bdellovibrionota</taxon>
        <taxon>Oligoflexia</taxon>
        <taxon>Silvanigrellales</taxon>
        <taxon>Silvanigrellaceae</taxon>
        <taxon>Fluviispira</taxon>
    </lineage>
</organism>
<dbReference type="InterPro" id="IPR038765">
    <property type="entry name" value="Papain-like_cys_pep_sf"/>
</dbReference>
<dbReference type="CDD" id="cd02619">
    <property type="entry name" value="Peptidase_C1"/>
    <property type="match status" value="1"/>
</dbReference>
<sequence length="336" mass="36294">MRNFSKAKAVISSFALLSIAAYAAGSENYPRYTVEGSQSVTIPAGVDPFELNTDLEALTGYKTIKLMTIMPSAEMLAENDLALSAFKEKIGAEPNYSTIVPFSQSPGAVDLGMNNVPVLNQGQYGTCVTFAATAALDARLSVGDYIDQQCSLALNKNLGDDFWNGAYTAVQILQPLKTYGIIPKSKCFGSTYPTPSQKVSPTQYQSTSDKSQAANINWTYVGKRDINAVKTALKNGHRVAIGSLLSTADSTGVNGFSFKINGKKTNGGLWACDQPGSRNYCGRSNAGHEIVIIGFDDNQKLFKIRNSWGAGVGDSGDYYMSYNFFNVMEMDHTEVK</sequence>
<evidence type="ECO:0000313" key="2">
    <source>
        <dbReference type="EMBL" id="BBH52437.1"/>
    </source>
</evidence>
<dbReference type="SUPFAM" id="SSF54001">
    <property type="entry name" value="Cysteine proteinases"/>
    <property type="match status" value="1"/>
</dbReference>
<dbReference type="KEGG" id="sbf:JCM31447_08780"/>
<dbReference type="AlphaFoldDB" id="A0A4V0P294"/>
<feature type="chain" id="PRO_5020602994" evidence="1">
    <location>
        <begin position="24"/>
        <end position="336"/>
    </location>
</feature>
<reference evidence="2 3" key="1">
    <citation type="submission" date="2018-12" db="EMBL/GenBank/DDBJ databases">
        <title>Rubrispira sanarue gen. nov., sp., nov., a member of the order Silvanigrellales, isolated from a brackish lake in Hamamatsu Japan.</title>
        <authorList>
            <person name="Maejima Y."/>
            <person name="Iino T."/>
            <person name="Muraguchi Y."/>
            <person name="Fukuda K."/>
            <person name="Nojiri H."/>
            <person name="Ohkuma M."/>
            <person name="Moriuchi R."/>
            <person name="Dohra H."/>
            <person name="Kimbara K."/>
            <person name="Shintani M."/>
        </authorList>
    </citation>
    <scope>NUCLEOTIDE SEQUENCE [LARGE SCALE GENOMIC DNA]</scope>
    <source>
        <strain evidence="2 3">RF1110005</strain>
    </source>
</reference>
<gene>
    <name evidence="2" type="ORF">JCM31447_08780</name>
</gene>
<proteinExistence type="predicted"/>
<dbReference type="Proteomes" id="UP000291236">
    <property type="component" value="Chromosome"/>
</dbReference>
<dbReference type="Gene3D" id="3.90.70.10">
    <property type="entry name" value="Cysteine proteinases"/>
    <property type="match status" value="1"/>
</dbReference>
<evidence type="ECO:0000313" key="3">
    <source>
        <dbReference type="Proteomes" id="UP000291236"/>
    </source>
</evidence>
<dbReference type="EMBL" id="AP019368">
    <property type="protein sequence ID" value="BBH52437.1"/>
    <property type="molecule type" value="Genomic_DNA"/>
</dbReference>
<name>A0A4V0P294_FLUSA</name>
<protein>
    <submittedName>
        <fullName evidence="2">Peptidase C1</fullName>
    </submittedName>
</protein>
<keyword evidence="3" id="KW-1185">Reference proteome</keyword>
<dbReference type="OrthoDB" id="5288005at2"/>
<keyword evidence="1" id="KW-0732">Signal</keyword>